<comment type="caution">
    <text evidence="2">The sequence shown here is derived from an EMBL/GenBank/DDBJ whole genome shotgun (WGS) entry which is preliminary data.</text>
</comment>
<proteinExistence type="predicted"/>
<dbReference type="EMBL" id="LAZR01022611">
    <property type="protein sequence ID" value="KKL81266.1"/>
    <property type="molecule type" value="Genomic_DNA"/>
</dbReference>
<protein>
    <submittedName>
        <fullName evidence="2">Uncharacterized protein</fullName>
    </submittedName>
</protein>
<keyword evidence="1" id="KW-1133">Transmembrane helix</keyword>
<name>A0A0F9FSJ6_9ZZZZ</name>
<evidence type="ECO:0000313" key="2">
    <source>
        <dbReference type="EMBL" id="KKL81266.1"/>
    </source>
</evidence>
<sequence length="64" mass="7263">MQDPRTTSEKILGWVAGVVVVLLLLGGLLFYFSLFDTPCEKMSGWDRVACEETKDEDHYQPGRN</sequence>
<keyword evidence="1" id="KW-0472">Membrane</keyword>
<accession>A0A0F9FSJ6</accession>
<dbReference type="AlphaFoldDB" id="A0A0F9FSJ6"/>
<feature type="transmembrane region" description="Helical" evidence="1">
    <location>
        <begin position="12"/>
        <end position="34"/>
    </location>
</feature>
<organism evidence="2">
    <name type="scientific">marine sediment metagenome</name>
    <dbReference type="NCBI Taxonomy" id="412755"/>
    <lineage>
        <taxon>unclassified sequences</taxon>
        <taxon>metagenomes</taxon>
        <taxon>ecological metagenomes</taxon>
    </lineage>
</organism>
<evidence type="ECO:0000256" key="1">
    <source>
        <dbReference type="SAM" id="Phobius"/>
    </source>
</evidence>
<keyword evidence="1" id="KW-0812">Transmembrane</keyword>
<gene>
    <name evidence="2" type="ORF">LCGC14_1996500</name>
</gene>
<reference evidence="2" key="1">
    <citation type="journal article" date="2015" name="Nature">
        <title>Complex archaea that bridge the gap between prokaryotes and eukaryotes.</title>
        <authorList>
            <person name="Spang A."/>
            <person name="Saw J.H."/>
            <person name="Jorgensen S.L."/>
            <person name="Zaremba-Niedzwiedzka K."/>
            <person name="Martijn J."/>
            <person name="Lind A.E."/>
            <person name="van Eijk R."/>
            <person name="Schleper C."/>
            <person name="Guy L."/>
            <person name="Ettema T.J."/>
        </authorList>
    </citation>
    <scope>NUCLEOTIDE SEQUENCE</scope>
</reference>